<feature type="chain" id="PRO_5011677316" description="DUF1176 domain-containing protein" evidence="2">
    <location>
        <begin position="26"/>
        <end position="701"/>
    </location>
</feature>
<dbReference type="Proteomes" id="UP000220639">
    <property type="component" value="Unassembled WGS sequence"/>
</dbReference>
<keyword evidence="2" id="KW-0732">Signal</keyword>
<reference evidence="4" key="1">
    <citation type="submission" date="2017-08" db="EMBL/GenBank/DDBJ databases">
        <authorList>
            <person name="Brisse S."/>
        </authorList>
    </citation>
    <scope>NUCLEOTIDE SEQUENCE [LARGE SCALE GENOMIC DNA]</scope>
    <source>
        <strain evidence="4">06D021</strain>
    </source>
</reference>
<dbReference type="Pfam" id="PF06674">
    <property type="entry name" value="DUF1176"/>
    <property type="match status" value="1"/>
</dbReference>
<proteinExistence type="predicted"/>
<protein>
    <recommendedName>
        <fullName evidence="5">DUF1176 domain-containing protein</fullName>
    </recommendedName>
</protein>
<evidence type="ECO:0000313" key="4">
    <source>
        <dbReference type="Proteomes" id="UP000220639"/>
    </source>
</evidence>
<dbReference type="InterPro" id="IPR009560">
    <property type="entry name" value="DUF1176"/>
</dbReference>
<evidence type="ECO:0000313" key="3">
    <source>
        <dbReference type="EMBL" id="SNU33035.1"/>
    </source>
</evidence>
<feature type="region of interest" description="Disordered" evidence="1">
    <location>
        <begin position="590"/>
        <end position="611"/>
    </location>
</feature>
<gene>
    <name evidence="3" type="ORF">KOSB73_170133</name>
</gene>
<evidence type="ECO:0000256" key="2">
    <source>
        <dbReference type="SAM" id="SignalP"/>
    </source>
</evidence>
<name>A0A285AWJ1_9ENTR</name>
<sequence>MLTGFDMRSLLWLAAMGLCSTPLLAASPQGFSFAHKDWELACDNTGTCRAAGYGTTVGEVSVLLTRNAGAAQHVIAVATFAQTERDIPPDAAVNLFIDDRDHGPLEVADESHFRFDDTQTAALIQALEHNGKIELALNGERKTLSDAGSSAVFLKMDEFQRRLGTADALLRQGDAGDDNILTAAPAPEIIAAPAVHDAATAPLTAKQRQKLLPQLVPLLNSHCDDWQNADIPASERQLTATPLDKNHTLIQALCWRAAYNDGYAVWVVDKGFMTPPQLVTTDASSYADGVLTFFNKGRGIADCISGEERVWDGKTFIQSLKYTTGDCREIAPGGAWMLPTFVGQVIPKQQKDADNNALKALYNAVLKEQKVNPELDLNKIAEQFPLSGNVSHFTLTYADDSLVSTTKPSADISDDEWQTFLQSDISADSENGKVSFTLVDLDGDGKRDLIIDSYVGGTGLFSYTGILKRSDDAFAAVNSDDSGNGDDFDAGVPGALYSLNGRGANQWSHWVRINGQVYALWYNGQFGEDNLYLLRPFGPSGSTPAVTIRYRYTLNDISSPEKGQPLTPALNDREKSDLLKSLEVMQSSLLKDKPQSDNDAPICPIPPGTSSDDAENYYSGVPSNYIYETVAYIPVWLNDKCFIGTIFSHHGAYRHGVDAEITLSSPRDDEDIVGDYAISGLRRAISVTSGWKIREGDNGMM</sequence>
<evidence type="ECO:0000256" key="1">
    <source>
        <dbReference type="SAM" id="MobiDB-lite"/>
    </source>
</evidence>
<dbReference type="EMBL" id="FZTC01000009">
    <property type="protein sequence ID" value="SNU33035.1"/>
    <property type="molecule type" value="Genomic_DNA"/>
</dbReference>
<accession>A0A285AWJ1</accession>
<feature type="signal peptide" evidence="2">
    <location>
        <begin position="1"/>
        <end position="25"/>
    </location>
</feature>
<evidence type="ECO:0008006" key="5">
    <source>
        <dbReference type="Google" id="ProtNLM"/>
    </source>
</evidence>
<organism evidence="3 4">
    <name type="scientific">Klebsiella grimontii</name>
    <dbReference type="NCBI Taxonomy" id="2058152"/>
    <lineage>
        <taxon>Bacteria</taxon>
        <taxon>Pseudomonadati</taxon>
        <taxon>Pseudomonadota</taxon>
        <taxon>Gammaproteobacteria</taxon>
        <taxon>Enterobacterales</taxon>
        <taxon>Enterobacteriaceae</taxon>
        <taxon>Klebsiella/Raoultella group</taxon>
        <taxon>Klebsiella</taxon>
    </lineage>
</organism>
<dbReference type="AlphaFoldDB" id="A0A285AWJ1"/>